<dbReference type="Pfam" id="PF03548">
    <property type="entry name" value="LolA"/>
    <property type="match status" value="1"/>
</dbReference>
<evidence type="ECO:0000256" key="2">
    <source>
        <dbReference type="SAM" id="SignalP"/>
    </source>
</evidence>
<dbReference type="PANTHER" id="PTHR35869">
    <property type="entry name" value="OUTER-MEMBRANE LIPOPROTEIN CARRIER PROTEIN"/>
    <property type="match status" value="1"/>
</dbReference>
<dbReference type="EMBL" id="JBHUPB010000008">
    <property type="protein sequence ID" value="MFD2968237.1"/>
    <property type="molecule type" value="Genomic_DNA"/>
</dbReference>
<dbReference type="SUPFAM" id="SSF89392">
    <property type="entry name" value="Prokaryotic lipoproteins and lipoprotein localization factors"/>
    <property type="match status" value="1"/>
</dbReference>
<proteinExistence type="predicted"/>
<organism evidence="3 4">
    <name type="scientific">Sphingobacterium bambusae</name>
    <dbReference type="NCBI Taxonomy" id="662858"/>
    <lineage>
        <taxon>Bacteria</taxon>
        <taxon>Pseudomonadati</taxon>
        <taxon>Bacteroidota</taxon>
        <taxon>Sphingobacteriia</taxon>
        <taxon>Sphingobacteriales</taxon>
        <taxon>Sphingobacteriaceae</taxon>
        <taxon>Sphingobacterium</taxon>
    </lineage>
</organism>
<feature type="signal peptide" evidence="2">
    <location>
        <begin position="1"/>
        <end position="20"/>
    </location>
</feature>
<gene>
    <name evidence="3" type="ORF">ACFS7Y_12630</name>
</gene>
<protein>
    <submittedName>
        <fullName evidence="3">Outer membrane lipoprotein carrier protein LolA</fullName>
    </submittedName>
</protein>
<keyword evidence="1 2" id="KW-0732">Signal</keyword>
<dbReference type="RefSeq" id="WP_320185775.1">
    <property type="nucleotide sequence ID" value="NZ_CP138332.1"/>
</dbReference>
<dbReference type="Proteomes" id="UP001597525">
    <property type="component" value="Unassembled WGS sequence"/>
</dbReference>
<accession>A0ABW6BHC3</accession>
<keyword evidence="3" id="KW-0449">Lipoprotein</keyword>
<dbReference type="CDD" id="cd16325">
    <property type="entry name" value="LolA"/>
    <property type="match status" value="1"/>
</dbReference>
<evidence type="ECO:0000256" key="1">
    <source>
        <dbReference type="ARBA" id="ARBA00022729"/>
    </source>
</evidence>
<evidence type="ECO:0000313" key="4">
    <source>
        <dbReference type="Proteomes" id="UP001597525"/>
    </source>
</evidence>
<dbReference type="InterPro" id="IPR004564">
    <property type="entry name" value="OM_lipoprot_carrier_LolA-like"/>
</dbReference>
<comment type="caution">
    <text evidence="3">The sequence shown here is derived from an EMBL/GenBank/DDBJ whole genome shotgun (WGS) entry which is preliminary data.</text>
</comment>
<dbReference type="Gene3D" id="2.50.20.10">
    <property type="entry name" value="Lipoprotein localisation LolA/LolB/LppX"/>
    <property type="match status" value="1"/>
</dbReference>
<keyword evidence="4" id="KW-1185">Reference proteome</keyword>
<name>A0ABW6BHC3_9SPHI</name>
<dbReference type="InterPro" id="IPR029046">
    <property type="entry name" value="LolA/LolB/LppX"/>
</dbReference>
<dbReference type="PANTHER" id="PTHR35869:SF1">
    <property type="entry name" value="OUTER-MEMBRANE LIPOPROTEIN CARRIER PROTEIN"/>
    <property type="match status" value="1"/>
</dbReference>
<reference evidence="4" key="1">
    <citation type="journal article" date="2019" name="Int. J. Syst. Evol. Microbiol.">
        <title>The Global Catalogue of Microorganisms (GCM) 10K type strain sequencing project: providing services to taxonomists for standard genome sequencing and annotation.</title>
        <authorList>
            <consortium name="The Broad Institute Genomics Platform"/>
            <consortium name="The Broad Institute Genome Sequencing Center for Infectious Disease"/>
            <person name="Wu L."/>
            <person name="Ma J."/>
        </authorList>
    </citation>
    <scope>NUCLEOTIDE SEQUENCE [LARGE SCALE GENOMIC DNA]</scope>
    <source>
        <strain evidence="4">KCTC 22814</strain>
    </source>
</reference>
<feature type="chain" id="PRO_5046637446" evidence="2">
    <location>
        <begin position="21"/>
        <end position="214"/>
    </location>
</feature>
<sequence length="214" mass="24405">MKKQVIVLMLFLWSTLAAFAQNDPPAQKLLDEVSKKYDAYKTIQSNFGFSAQQAKGESYVDQGTLFLNKSKNQYRIQLNSQELISDGKATYSVLKEDKEVQIADADNSSSSIGPNNLFTFYKSGFKYVSADDERVAGEVLNVIELSPIDTKNNYFKIKLRINKNKHIHDVLIFDKSGARYTYTIKTLYVNNTLANSNFTFNKANYPNYELVDLR</sequence>
<evidence type="ECO:0000313" key="3">
    <source>
        <dbReference type="EMBL" id="MFD2968237.1"/>
    </source>
</evidence>